<protein>
    <submittedName>
        <fullName evidence="2">Uncharacterized protein</fullName>
    </submittedName>
</protein>
<feature type="transmembrane region" description="Helical" evidence="1">
    <location>
        <begin position="7"/>
        <end position="26"/>
    </location>
</feature>
<name>A0A544UL65_LYSSH</name>
<keyword evidence="1" id="KW-0812">Transmembrane</keyword>
<keyword evidence="1" id="KW-0472">Membrane</keyword>
<reference evidence="2 3" key="1">
    <citation type="submission" date="2018-03" db="EMBL/GenBank/DDBJ databases">
        <title>Aerobic endospore-forming bacteria genome sequencing and assembly.</title>
        <authorList>
            <person name="Cavalcante D.A."/>
            <person name="Driks A."/>
            <person name="Putonti C."/>
            <person name="De-Souza M.T."/>
        </authorList>
    </citation>
    <scope>NUCLEOTIDE SEQUENCE [LARGE SCALE GENOMIC DNA]</scope>
    <source>
        <strain evidence="2 3">SDF0037</strain>
    </source>
</reference>
<organism evidence="2 3">
    <name type="scientific">Lysinibacillus sphaericus</name>
    <name type="common">Bacillus sphaericus</name>
    <dbReference type="NCBI Taxonomy" id="1421"/>
    <lineage>
        <taxon>Bacteria</taxon>
        <taxon>Bacillati</taxon>
        <taxon>Bacillota</taxon>
        <taxon>Bacilli</taxon>
        <taxon>Bacillales</taxon>
        <taxon>Bacillaceae</taxon>
        <taxon>Lysinibacillus</taxon>
    </lineage>
</organism>
<gene>
    <name evidence="2" type="ORF">C7Y47_09610</name>
</gene>
<sequence length="60" mass="6830">MTIIIWIIDAIPYIGSIFILVTGNMVVNISTYVNLFILDVILLIIHRVVEPKLMDLYLAV</sequence>
<dbReference type="Proteomes" id="UP000317944">
    <property type="component" value="Unassembled WGS sequence"/>
</dbReference>
<feature type="transmembrane region" description="Helical" evidence="1">
    <location>
        <begin position="32"/>
        <end position="49"/>
    </location>
</feature>
<dbReference type="AlphaFoldDB" id="A0A544UL65"/>
<evidence type="ECO:0000313" key="3">
    <source>
        <dbReference type="Proteomes" id="UP000317944"/>
    </source>
</evidence>
<accession>A0A544UL65</accession>
<evidence type="ECO:0000256" key="1">
    <source>
        <dbReference type="SAM" id="Phobius"/>
    </source>
</evidence>
<keyword evidence="1" id="KW-1133">Transmembrane helix</keyword>
<dbReference type="RefSeq" id="WP_142508578.1">
    <property type="nucleotide sequence ID" value="NZ_SADV01000006.1"/>
</dbReference>
<dbReference type="EMBL" id="SADV01000006">
    <property type="protein sequence ID" value="TQR34224.1"/>
    <property type="molecule type" value="Genomic_DNA"/>
</dbReference>
<evidence type="ECO:0000313" key="2">
    <source>
        <dbReference type="EMBL" id="TQR34224.1"/>
    </source>
</evidence>
<proteinExistence type="predicted"/>
<comment type="caution">
    <text evidence="2">The sequence shown here is derived from an EMBL/GenBank/DDBJ whole genome shotgun (WGS) entry which is preliminary data.</text>
</comment>